<proteinExistence type="predicted"/>
<keyword evidence="2" id="KW-1185">Reference proteome</keyword>
<sequence length="142" mass="15934">MSCSIKAGFSVSGSNDTIIKNRPIGYFAVSPSIVNLQFAHSKSKEFMGKPIEFSDQKVVSNWKAKASRHNTLINAQASICISRGLRWWEKTLVPNMIEIHSVQELHRQSSAFSMFMVGLNGSLAHPEFFSGVYESFRENTVF</sequence>
<name>A0AAD2DJ91_9LAMI</name>
<dbReference type="EMBL" id="OU503036">
    <property type="protein sequence ID" value="CAI9753850.1"/>
    <property type="molecule type" value="Genomic_DNA"/>
</dbReference>
<dbReference type="AlphaFoldDB" id="A0AAD2DJ91"/>
<evidence type="ECO:0000313" key="1">
    <source>
        <dbReference type="EMBL" id="CAI9753850.1"/>
    </source>
</evidence>
<evidence type="ECO:0000313" key="2">
    <source>
        <dbReference type="Proteomes" id="UP000834106"/>
    </source>
</evidence>
<organism evidence="1 2">
    <name type="scientific">Fraxinus pennsylvanica</name>
    <dbReference type="NCBI Taxonomy" id="56036"/>
    <lineage>
        <taxon>Eukaryota</taxon>
        <taxon>Viridiplantae</taxon>
        <taxon>Streptophyta</taxon>
        <taxon>Embryophyta</taxon>
        <taxon>Tracheophyta</taxon>
        <taxon>Spermatophyta</taxon>
        <taxon>Magnoliopsida</taxon>
        <taxon>eudicotyledons</taxon>
        <taxon>Gunneridae</taxon>
        <taxon>Pentapetalae</taxon>
        <taxon>asterids</taxon>
        <taxon>lamiids</taxon>
        <taxon>Lamiales</taxon>
        <taxon>Oleaceae</taxon>
        <taxon>Oleeae</taxon>
        <taxon>Fraxinus</taxon>
    </lineage>
</organism>
<dbReference type="Proteomes" id="UP000834106">
    <property type="component" value="Chromosome 1"/>
</dbReference>
<protein>
    <submittedName>
        <fullName evidence="1">Uncharacterized protein</fullName>
    </submittedName>
</protein>
<gene>
    <name evidence="1" type="ORF">FPE_LOCUS1281</name>
</gene>
<accession>A0AAD2DJ91</accession>
<reference evidence="1" key="1">
    <citation type="submission" date="2023-05" db="EMBL/GenBank/DDBJ databases">
        <authorList>
            <person name="Huff M."/>
        </authorList>
    </citation>
    <scope>NUCLEOTIDE SEQUENCE</scope>
</reference>